<feature type="transmembrane region" description="Helical" evidence="1">
    <location>
        <begin position="112"/>
        <end position="133"/>
    </location>
</feature>
<protein>
    <recommendedName>
        <fullName evidence="4">Transmembrane protein</fullName>
    </recommendedName>
</protein>
<feature type="transmembrane region" description="Helical" evidence="1">
    <location>
        <begin position="72"/>
        <end position="92"/>
    </location>
</feature>
<name>A0AAV8UZR6_9RHOD</name>
<dbReference type="AlphaFoldDB" id="A0AAV8UZR6"/>
<keyword evidence="1" id="KW-0472">Membrane</keyword>
<sequence length="184" mass="20548">MSGEEAPLLTSGGDGIGSDLESRRKKVGWLGRMCRFCGHYCFRMYSNILMLACLIAFEIFEVFAFYDVGVLNWYPFIVNMCAFPAVIATGILKECFIQQGTQPNSFRPPASWYCNLAWGLMIGSFAVCAFIPIELRASGVLTSAWMWYSLLGTALLFLSFLLAYFFEAVATKLKEEADEADEVA</sequence>
<gene>
    <name evidence="2" type="ORF">NDN08_008184</name>
</gene>
<evidence type="ECO:0000313" key="3">
    <source>
        <dbReference type="Proteomes" id="UP001157974"/>
    </source>
</evidence>
<dbReference type="Proteomes" id="UP001157974">
    <property type="component" value="Unassembled WGS sequence"/>
</dbReference>
<accession>A0AAV8UZR6</accession>
<organism evidence="2 3">
    <name type="scientific">Rhodosorus marinus</name>
    <dbReference type="NCBI Taxonomy" id="101924"/>
    <lineage>
        <taxon>Eukaryota</taxon>
        <taxon>Rhodophyta</taxon>
        <taxon>Stylonematophyceae</taxon>
        <taxon>Stylonematales</taxon>
        <taxon>Stylonemataceae</taxon>
        <taxon>Rhodosorus</taxon>
    </lineage>
</organism>
<keyword evidence="3" id="KW-1185">Reference proteome</keyword>
<feature type="transmembrane region" description="Helical" evidence="1">
    <location>
        <begin position="145"/>
        <end position="166"/>
    </location>
</feature>
<proteinExistence type="predicted"/>
<feature type="transmembrane region" description="Helical" evidence="1">
    <location>
        <begin position="48"/>
        <end position="66"/>
    </location>
</feature>
<dbReference type="EMBL" id="JAMWBK010000002">
    <property type="protein sequence ID" value="KAJ8908089.1"/>
    <property type="molecule type" value="Genomic_DNA"/>
</dbReference>
<keyword evidence="1" id="KW-0812">Transmembrane</keyword>
<evidence type="ECO:0000313" key="2">
    <source>
        <dbReference type="EMBL" id="KAJ8908089.1"/>
    </source>
</evidence>
<keyword evidence="1" id="KW-1133">Transmembrane helix</keyword>
<reference evidence="2 3" key="1">
    <citation type="journal article" date="2023" name="Nat. Commun.">
        <title>Origin of minicircular mitochondrial genomes in red algae.</title>
        <authorList>
            <person name="Lee Y."/>
            <person name="Cho C.H."/>
            <person name="Lee Y.M."/>
            <person name="Park S.I."/>
            <person name="Yang J.H."/>
            <person name="West J.A."/>
            <person name="Bhattacharya D."/>
            <person name="Yoon H.S."/>
        </authorList>
    </citation>
    <scope>NUCLEOTIDE SEQUENCE [LARGE SCALE GENOMIC DNA]</scope>
    <source>
        <strain evidence="2 3">CCMP1338</strain>
        <tissue evidence="2">Whole cell</tissue>
    </source>
</reference>
<evidence type="ECO:0000256" key="1">
    <source>
        <dbReference type="SAM" id="Phobius"/>
    </source>
</evidence>
<comment type="caution">
    <text evidence="2">The sequence shown here is derived from an EMBL/GenBank/DDBJ whole genome shotgun (WGS) entry which is preliminary data.</text>
</comment>
<evidence type="ECO:0008006" key="4">
    <source>
        <dbReference type="Google" id="ProtNLM"/>
    </source>
</evidence>